<dbReference type="InterPro" id="IPR004638">
    <property type="entry name" value="EmrB-like"/>
</dbReference>
<accession>A0A5J6WWK9</accession>
<feature type="transmembrane region" description="Helical" evidence="7">
    <location>
        <begin position="352"/>
        <end position="371"/>
    </location>
</feature>
<dbReference type="KEGG" id="asim:FE240_02435"/>
<sequence>MLTPFERKLLPWLAAVGFFMQALDATILNTALPAMAASLGESPLRMQSVIIAYVLTVALLIPASGWLADRFGTRRIYLLAILLFTLGSLACAVAPSLPLLVAARVLQGIGGALLVPVGRLAVLRIFQGRELLRAMSFVTIPGLVGPLIGPALGGWLVEVASWHWVFLINLPVGLLGLLVCGRFMPDLYQPTSGFDWKGFALFSLGLVLASLGLQGMGERSFSVGISLLMLLAGLAAMAGYWLYAARATRPLFSLSLFHSSTFAIGILGNLFARLGSGAMPFLTPLFLQLGLGFSPSVAGMTMIPTVLGAMLTKTLVNRLIPMLGYRRILIGNTLLLGGMMSGFAFIDAGLPYWALLCWLGLFGAFNSLQFSAMNTLTLKDLGPEQASGGNSLLSVVMQLAMSMGIAIAASLLNLFHGEQETWLPTFHITYVAVGVMSMLAALIFAQLGQEECEPTPRRDGSAP</sequence>
<dbReference type="InterPro" id="IPR036259">
    <property type="entry name" value="MFS_trans_sf"/>
</dbReference>
<gene>
    <name evidence="9" type="ORF">FE240_02435</name>
</gene>
<dbReference type="PRINTS" id="PR01036">
    <property type="entry name" value="TCRTETB"/>
</dbReference>
<protein>
    <submittedName>
        <fullName evidence="9">DHA2 family efflux MFS transporter permease subunit</fullName>
    </submittedName>
</protein>
<feature type="transmembrane region" description="Helical" evidence="7">
    <location>
        <begin position="134"/>
        <end position="156"/>
    </location>
</feature>
<keyword evidence="4 7" id="KW-0812">Transmembrane</keyword>
<keyword evidence="2" id="KW-0813">Transport</keyword>
<feature type="transmembrane region" description="Helical" evidence="7">
    <location>
        <begin position="49"/>
        <end position="69"/>
    </location>
</feature>
<feature type="domain" description="Major facilitator superfamily (MFS) profile" evidence="8">
    <location>
        <begin position="10"/>
        <end position="452"/>
    </location>
</feature>
<comment type="subcellular location">
    <subcellularLocation>
        <location evidence="1">Cell membrane</location>
        <topology evidence="1">Multi-pass membrane protein</topology>
    </subcellularLocation>
</comment>
<feature type="transmembrane region" description="Helical" evidence="7">
    <location>
        <begin position="196"/>
        <end position="215"/>
    </location>
</feature>
<evidence type="ECO:0000313" key="10">
    <source>
        <dbReference type="Proteomes" id="UP000594034"/>
    </source>
</evidence>
<feature type="transmembrane region" description="Helical" evidence="7">
    <location>
        <begin position="328"/>
        <end position="346"/>
    </location>
</feature>
<dbReference type="NCBIfam" id="NF007799">
    <property type="entry name" value="PRK10504.1"/>
    <property type="match status" value="1"/>
</dbReference>
<keyword evidence="5 7" id="KW-1133">Transmembrane helix</keyword>
<dbReference type="Gene3D" id="1.20.1250.20">
    <property type="entry name" value="MFS general substrate transporter like domains"/>
    <property type="match status" value="2"/>
</dbReference>
<feature type="transmembrane region" description="Helical" evidence="7">
    <location>
        <begin position="162"/>
        <end position="184"/>
    </location>
</feature>
<dbReference type="RefSeq" id="WP_193003253.1">
    <property type="nucleotide sequence ID" value="NZ_CP040449.1"/>
</dbReference>
<keyword evidence="3" id="KW-1003">Cell membrane</keyword>
<evidence type="ECO:0000256" key="7">
    <source>
        <dbReference type="SAM" id="Phobius"/>
    </source>
</evidence>
<evidence type="ECO:0000256" key="5">
    <source>
        <dbReference type="ARBA" id="ARBA00022989"/>
    </source>
</evidence>
<dbReference type="PANTHER" id="PTHR42718:SF46">
    <property type="entry name" value="BLR6921 PROTEIN"/>
    <property type="match status" value="1"/>
</dbReference>
<evidence type="ECO:0000256" key="2">
    <source>
        <dbReference type="ARBA" id="ARBA00022448"/>
    </source>
</evidence>
<dbReference type="Pfam" id="PF07690">
    <property type="entry name" value="MFS_1"/>
    <property type="match status" value="1"/>
</dbReference>
<feature type="transmembrane region" description="Helical" evidence="7">
    <location>
        <begin position="251"/>
        <end position="272"/>
    </location>
</feature>
<dbReference type="NCBIfam" id="TIGR00711">
    <property type="entry name" value="efflux_EmrB"/>
    <property type="match status" value="1"/>
</dbReference>
<keyword evidence="6 7" id="KW-0472">Membrane</keyword>
<evidence type="ECO:0000259" key="8">
    <source>
        <dbReference type="PROSITE" id="PS50850"/>
    </source>
</evidence>
<dbReference type="Proteomes" id="UP000594034">
    <property type="component" value="Chromosome"/>
</dbReference>
<evidence type="ECO:0000256" key="1">
    <source>
        <dbReference type="ARBA" id="ARBA00004651"/>
    </source>
</evidence>
<feature type="transmembrane region" description="Helical" evidence="7">
    <location>
        <begin position="292"/>
        <end position="316"/>
    </location>
</feature>
<keyword evidence="10" id="KW-1185">Reference proteome</keyword>
<name>A0A5J6WWK9_9GAMM</name>
<dbReference type="GO" id="GO:0005886">
    <property type="term" value="C:plasma membrane"/>
    <property type="evidence" value="ECO:0007669"/>
    <property type="project" value="UniProtKB-SubCell"/>
</dbReference>
<evidence type="ECO:0000256" key="3">
    <source>
        <dbReference type="ARBA" id="ARBA00022475"/>
    </source>
</evidence>
<feature type="transmembrane region" description="Helical" evidence="7">
    <location>
        <begin position="392"/>
        <end position="415"/>
    </location>
</feature>
<reference evidence="9 10" key="1">
    <citation type="submission" date="2019-05" db="EMBL/GenBank/DDBJ databases">
        <title>OXA-830, a novel chromosomally encoded expanded-spectrum class D beta-lactamase in Aeromonas simiae.</title>
        <authorList>
            <person name="Zhou W."/>
            <person name="Chen Q."/>
        </authorList>
    </citation>
    <scope>NUCLEOTIDE SEQUENCE [LARGE SCALE GENOMIC DNA]</scope>
    <source>
        <strain evidence="9 10">A6</strain>
    </source>
</reference>
<dbReference type="PROSITE" id="PS50850">
    <property type="entry name" value="MFS"/>
    <property type="match status" value="1"/>
</dbReference>
<organism evidence="9 10">
    <name type="scientific">Aeromonas simiae</name>
    <dbReference type="NCBI Taxonomy" id="218936"/>
    <lineage>
        <taxon>Bacteria</taxon>
        <taxon>Pseudomonadati</taxon>
        <taxon>Pseudomonadota</taxon>
        <taxon>Gammaproteobacteria</taxon>
        <taxon>Aeromonadales</taxon>
        <taxon>Aeromonadaceae</taxon>
        <taxon>Aeromonas</taxon>
    </lineage>
</organism>
<feature type="transmembrane region" description="Helical" evidence="7">
    <location>
        <begin position="101"/>
        <end position="122"/>
    </location>
</feature>
<dbReference type="AlphaFoldDB" id="A0A5J6WWK9"/>
<evidence type="ECO:0000313" key="9">
    <source>
        <dbReference type="EMBL" id="QFI53665.1"/>
    </source>
</evidence>
<evidence type="ECO:0000256" key="4">
    <source>
        <dbReference type="ARBA" id="ARBA00022692"/>
    </source>
</evidence>
<dbReference type="InterPro" id="IPR011701">
    <property type="entry name" value="MFS"/>
</dbReference>
<feature type="transmembrane region" description="Helical" evidence="7">
    <location>
        <begin position="76"/>
        <end position="95"/>
    </location>
</feature>
<feature type="transmembrane region" description="Helical" evidence="7">
    <location>
        <begin position="427"/>
        <end position="448"/>
    </location>
</feature>
<dbReference type="SUPFAM" id="SSF103473">
    <property type="entry name" value="MFS general substrate transporter"/>
    <property type="match status" value="1"/>
</dbReference>
<dbReference type="GO" id="GO:0022857">
    <property type="term" value="F:transmembrane transporter activity"/>
    <property type="evidence" value="ECO:0007669"/>
    <property type="project" value="InterPro"/>
</dbReference>
<dbReference type="PANTHER" id="PTHR42718">
    <property type="entry name" value="MAJOR FACILITATOR SUPERFAMILY MULTIDRUG TRANSPORTER MFSC"/>
    <property type="match status" value="1"/>
</dbReference>
<feature type="transmembrane region" description="Helical" evidence="7">
    <location>
        <begin position="221"/>
        <end position="244"/>
    </location>
</feature>
<proteinExistence type="predicted"/>
<dbReference type="CDD" id="cd17503">
    <property type="entry name" value="MFS_LmrB_MDR_like"/>
    <property type="match status" value="1"/>
</dbReference>
<dbReference type="EMBL" id="CP040449">
    <property type="protein sequence ID" value="QFI53665.1"/>
    <property type="molecule type" value="Genomic_DNA"/>
</dbReference>
<dbReference type="InterPro" id="IPR020846">
    <property type="entry name" value="MFS_dom"/>
</dbReference>
<evidence type="ECO:0000256" key="6">
    <source>
        <dbReference type="ARBA" id="ARBA00023136"/>
    </source>
</evidence>